<dbReference type="Proteomes" id="UP001187192">
    <property type="component" value="Unassembled WGS sequence"/>
</dbReference>
<dbReference type="EMBL" id="BTGU01000013">
    <property type="protein sequence ID" value="GMN41812.1"/>
    <property type="molecule type" value="Genomic_DNA"/>
</dbReference>
<evidence type="ECO:0000313" key="2">
    <source>
        <dbReference type="Proteomes" id="UP001187192"/>
    </source>
</evidence>
<keyword evidence="2" id="KW-1185">Reference proteome</keyword>
<comment type="caution">
    <text evidence="1">The sequence shown here is derived from an EMBL/GenBank/DDBJ whole genome shotgun (WGS) entry which is preliminary data.</text>
</comment>
<evidence type="ECO:0000313" key="1">
    <source>
        <dbReference type="EMBL" id="GMN41812.1"/>
    </source>
</evidence>
<dbReference type="AlphaFoldDB" id="A0AA87ZZ62"/>
<name>A0AA87ZZ62_FICCA</name>
<protein>
    <submittedName>
        <fullName evidence="1">Uncharacterized protein</fullName>
    </submittedName>
</protein>
<gene>
    <name evidence="1" type="ORF">TIFTF001_011039</name>
</gene>
<sequence>MRPEIGARAHVIVYVGKLSLNLVSDVVDLGFAQNLQKSWLANAATHMILWLVDNIASKMLRRLNHGGLAR</sequence>
<proteinExistence type="predicted"/>
<reference evidence="1" key="1">
    <citation type="submission" date="2023-07" db="EMBL/GenBank/DDBJ databases">
        <title>draft genome sequence of fig (Ficus carica).</title>
        <authorList>
            <person name="Takahashi T."/>
            <person name="Nishimura K."/>
        </authorList>
    </citation>
    <scope>NUCLEOTIDE SEQUENCE</scope>
</reference>
<organism evidence="1 2">
    <name type="scientific">Ficus carica</name>
    <name type="common">Common fig</name>
    <dbReference type="NCBI Taxonomy" id="3494"/>
    <lineage>
        <taxon>Eukaryota</taxon>
        <taxon>Viridiplantae</taxon>
        <taxon>Streptophyta</taxon>
        <taxon>Embryophyta</taxon>
        <taxon>Tracheophyta</taxon>
        <taxon>Spermatophyta</taxon>
        <taxon>Magnoliopsida</taxon>
        <taxon>eudicotyledons</taxon>
        <taxon>Gunneridae</taxon>
        <taxon>Pentapetalae</taxon>
        <taxon>rosids</taxon>
        <taxon>fabids</taxon>
        <taxon>Rosales</taxon>
        <taxon>Moraceae</taxon>
        <taxon>Ficeae</taxon>
        <taxon>Ficus</taxon>
    </lineage>
</organism>
<accession>A0AA87ZZ62</accession>